<evidence type="ECO:0000256" key="3">
    <source>
        <dbReference type="ARBA" id="ARBA00022989"/>
    </source>
</evidence>
<protein>
    <submittedName>
        <fullName evidence="7">Sodium leak channel non-selective protein</fullName>
    </submittedName>
</protein>
<evidence type="ECO:0000313" key="8">
    <source>
        <dbReference type="Proteomes" id="UP000314294"/>
    </source>
</evidence>
<dbReference type="Pfam" id="PF00520">
    <property type="entry name" value="Ion_trans"/>
    <property type="match status" value="2"/>
</dbReference>
<comment type="subcellular location">
    <subcellularLocation>
        <location evidence="1">Membrane</location>
        <topology evidence="1">Multi-pass membrane protein</topology>
    </subcellularLocation>
</comment>
<dbReference type="GO" id="GO:0005886">
    <property type="term" value="C:plasma membrane"/>
    <property type="evidence" value="ECO:0007669"/>
    <property type="project" value="TreeGrafter"/>
</dbReference>
<comment type="caution">
    <text evidence="7">The sequence shown here is derived from an EMBL/GenBank/DDBJ whole genome shotgun (WGS) entry which is preliminary data.</text>
</comment>
<proteinExistence type="predicted"/>
<dbReference type="AlphaFoldDB" id="A0A4Z2GXD5"/>
<dbReference type="SUPFAM" id="SSF81324">
    <property type="entry name" value="Voltage-gated potassium channels"/>
    <property type="match status" value="1"/>
</dbReference>
<dbReference type="GO" id="GO:0032224">
    <property type="term" value="P:positive regulation of synaptic transmission, cholinergic"/>
    <property type="evidence" value="ECO:0007669"/>
    <property type="project" value="TreeGrafter"/>
</dbReference>
<dbReference type="PANTHER" id="PTHR46141:SF1">
    <property type="entry name" value="SODIUM LEAK CHANNEL NALCN"/>
    <property type="match status" value="1"/>
</dbReference>
<feature type="transmembrane region" description="Helical" evidence="5">
    <location>
        <begin position="157"/>
        <end position="181"/>
    </location>
</feature>
<gene>
    <name evidence="7" type="primary">Nalcn</name>
    <name evidence="7" type="ORF">EYF80_031959</name>
</gene>
<keyword evidence="2 5" id="KW-0812">Transmembrane</keyword>
<dbReference type="Gene3D" id="1.10.287.70">
    <property type="match status" value="1"/>
</dbReference>
<name>A0A4Z2GXD5_9TELE</name>
<keyword evidence="3 5" id="KW-1133">Transmembrane helix</keyword>
<evidence type="ECO:0000256" key="5">
    <source>
        <dbReference type="SAM" id="Phobius"/>
    </source>
</evidence>
<dbReference type="FunFam" id="1.10.287.70:FF:000061">
    <property type="entry name" value="Sodium leak channel non-selective protein"/>
    <property type="match status" value="1"/>
</dbReference>
<feature type="domain" description="Ion transport" evidence="6">
    <location>
        <begin position="102"/>
        <end position="191"/>
    </location>
</feature>
<feature type="domain" description="Ion transport" evidence="6">
    <location>
        <begin position="7"/>
        <end position="88"/>
    </location>
</feature>
<evidence type="ECO:0000259" key="6">
    <source>
        <dbReference type="Pfam" id="PF00520"/>
    </source>
</evidence>
<dbReference type="PANTHER" id="PTHR46141">
    <property type="entry name" value="SODIUM LEAK CHANNEL NON-SELECTIVE PROTEIN"/>
    <property type="match status" value="1"/>
</dbReference>
<dbReference type="GO" id="GO:0032230">
    <property type="term" value="P:positive regulation of synaptic transmission, GABAergic"/>
    <property type="evidence" value="ECO:0007669"/>
    <property type="project" value="TreeGrafter"/>
</dbReference>
<keyword evidence="4 5" id="KW-0472">Membrane</keyword>
<dbReference type="OrthoDB" id="10069766at2759"/>
<organism evidence="7 8">
    <name type="scientific">Liparis tanakae</name>
    <name type="common">Tanaka's snailfish</name>
    <dbReference type="NCBI Taxonomy" id="230148"/>
    <lineage>
        <taxon>Eukaryota</taxon>
        <taxon>Metazoa</taxon>
        <taxon>Chordata</taxon>
        <taxon>Craniata</taxon>
        <taxon>Vertebrata</taxon>
        <taxon>Euteleostomi</taxon>
        <taxon>Actinopterygii</taxon>
        <taxon>Neopterygii</taxon>
        <taxon>Teleostei</taxon>
        <taxon>Neoteleostei</taxon>
        <taxon>Acanthomorphata</taxon>
        <taxon>Eupercaria</taxon>
        <taxon>Perciformes</taxon>
        <taxon>Cottioidei</taxon>
        <taxon>Cottales</taxon>
        <taxon>Liparidae</taxon>
        <taxon>Liparis</taxon>
    </lineage>
</organism>
<evidence type="ECO:0000256" key="2">
    <source>
        <dbReference type="ARBA" id="ARBA00022692"/>
    </source>
</evidence>
<keyword evidence="8" id="KW-1185">Reference proteome</keyword>
<dbReference type="GO" id="GO:0005261">
    <property type="term" value="F:monoatomic cation channel activity"/>
    <property type="evidence" value="ECO:0007669"/>
    <property type="project" value="InterPro"/>
</dbReference>
<dbReference type="Proteomes" id="UP000314294">
    <property type="component" value="Unassembled WGS sequence"/>
</dbReference>
<evidence type="ECO:0000256" key="4">
    <source>
        <dbReference type="ARBA" id="ARBA00023136"/>
    </source>
</evidence>
<evidence type="ECO:0000256" key="1">
    <source>
        <dbReference type="ARBA" id="ARBA00004141"/>
    </source>
</evidence>
<dbReference type="InterPro" id="IPR028823">
    <property type="entry name" value="NALCN"/>
</dbReference>
<dbReference type="InterPro" id="IPR005821">
    <property type="entry name" value="Ion_trans_dom"/>
</dbReference>
<evidence type="ECO:0000313" key="7">
    <source>
        <dbReference type="EMBL" id="TNN57775.1"/>
    </source>
</evidence>
<accession>A0A4Z2GXD5</accession>
<reference evidence="7 8" key="1">
    <citation type="submission" date="2019-03" db="EMBL/GenBank/DDBJ databases">
        <title>First draft genome of Liparis tanakae, snailfish: a comprehensive survey of snailfish specific genes.</title>
        <authorList>
            <person name="Kim W."/>
            <person name="Song I."/>
            <person name="Jeong J.-H."/>
            <person name="Kim D."/>
            <person name="Kim S."/>
            <person name="Ryu S."/>
            <person name="Song J.Y."/>
            <person name="Lee S.K."/>
        </authorList>
    </citation>
    <scope>NUCLEOTIDE SEQUENCE [LARGE SCALE GENOMIC DNA]</scope>
    <source>
        <tissue evidence="7">Muscle</tissue>
    </source>
</reference>
<sequence length="290" mass="33497">MYDITQHPFFKRGIAVLVLAQSVLLSVKWDVDEQVTFPLATLSVVFTLIFVLEVTMKLIAMSPAGYWQSRRNRYDLLVTVLGLTWIVLHFALLNAYTYMMGTHANFSTAGKAITVLFRIVTGEDWNKIMHDCMVQAPFCTPDQHRYWETDCGNYAGALIYFCSFYVIIAYIMLNLLVAIIVENFSLFYSTEEDQLLSYNDLRHFQIIWNMVDDKREVRQKERGDEDTSAGRGGDAMAGVIPTSRVKFLLRLLRGRLEVDLDKDKLLFKHMCYEMERLHSGGDVTFHDVLR</sequence>
<feature type="transmembrane region" description="Helical" evidence="5">
    <location>
        <begin position="76"/>
        <end position="96"/>
    </location>
</feature>
<feature type="transmembrane region" description="Helical" evidence="5">
    <location>
        <begin position="35"/>
        <end position="55"/>
    </location>
</feature>
<dbReference type="EMBL" id="SRLO01000396">
    <property type="protein sequence ID" value="TNN57775.1"/>
    <property type="molecule type" value="Genomic_DNA"/>
</dbReference>